<name>A0ACC1H9S3_9FUNG</name>
<comment type="caution">
    <text evidence="1">The sequence shown here is derived from an EMBL/GenBank/DDBJ whole genome shotgun (WGS) entry which is preliminary data.</text>
</comment>
<reference evidence="1" key="1">
    <citation type="submission" date="2022-06" db="EMBL/GenBank/DDBJ databases">
        <title>Phylogenomic reconstructions and comparative analyses of Kickxellomycotina fungi.</title>
        <authorList>
            <person name="Reynolds N.K."/>
            <person name="Stajich J.E."/>
            <person name="Barry K."/>
            <person name="Grigoriev I.V."/>
            <person name="Crous P."/>
            <person name="Smith M.E."/>
        </authorList>
    </citation>
    <scope>NUCLEOTIDE SEQUENCE</scope>
    <source>
        <strain evidence="1">RSA 2271</strain>
    </source>
</reference>
<evidence type="ECO:0000313" key="1">
    <source>
        <dbReference type="EMBL" id="KAJ1673213.1"/>
    </source>
</evidence>
<sequence length="168" mass="18699">MPAKHAHTESNHEFDLEARPSTTTTANPAPPTTKAMAPTPKEACDTTKNPWQTVGKPKSFANVIKAHPSTPSHLLHMDHNKPALLCMHKYGIYLYSACDSQRLANILVILNNQIFHWGTHNGQFICNMIITESTTMDDGAKIKVQLAKLRKVKAFSKHIDKSSKWSGE</sequence>
<protein>
    <submittedName>
        <fullName evidence="1">Uncharacterized protein</fullName>
    </submittedName>
</protein>
<proteinExistence type="predicted"/>
<organism evidence="1 2">
    <name type="scientific">Spiromyces aspiralis</name>
    <dbReference type="NCBI Taxonomy" id="68401"/>
    <lineage>
        <taxon>Eukaryota</taxon>
        <taxon>Fungi</taxon>
        <taxon>Fungi incertae sedis</taxon>
        <taxon>Zoopagomycota</taxon>
        <taxon>Kickxellomycotina</taxon>
        <taxon>Kickxellomycetes</taxon>
        <taxon>Kickxellales</taxon>
        <taxon>Kickxellaceae</taxon>
        <taxon>Spiromyces</taxon>
    </lineage>
</organism>
<dbReference type="Proteomes" id="UP001145114">
    <property type="component" value="Unassembled WGS sequence"/>
</dbReference>
<evidence type="ECO:0000313" key="2">
    <source>
        <dbReference type="Proteomes" id="UP001145114"/>
    </source>
</evidence>
<accession>A0ACC1H9S3</accession>
<dbReference type="EMBL" id="JAMZIH010007240">
    <property type="protein sequence ID" value="KAJ1673213.1"/>
    <property type="molecule type" value="Genomic_DNA"/>
</dbReference>
<gene>
    <name evidence="1" type="ORF">EV182_005678</name>
</gene>
<keyword evidence="2" id="KW-1185">Reference proteome</keyword>